<dbReference type="PANTHER" id="PTHR30290">
    <property type="entry name" value="PERIPLASMIC BINDING COMPONENT OF ABC TRANSPORTER"/>
    <property type="match status" value="1"/>
</dbReference>
<keyword evidence="3 5" id="KW-0732">Signal</keyword>
<dbReference type="Proteomes" id="UP000515561">
    <property type="component" value="Chromosome"/>
</dbReference>
<dbReference type="CDD" id="cd00995">
    <property type="entry name" value="PBP2_NikA_DppA_OppA_like"/>
    <property type="match status" value="1"/>
</dbReference>
<protein>
    <submittedName>
        <fullName evidence="6">Peptide ABC transporter substrate-binding protein</fullName>
    </submittedName>
</protein>
<sequence length="643" mass="70683">MLKKLLSVLLVAVMMISIVGCSNGNDTGVSTEEPTTVPVEGTDPTTTPEAEAGAPAEPTGQIIIGSTTELGGDFVPYFQNGAADYDVFQLISGQMTNATSSLTTGGEFVVNTAVVEEPKVDANEDGSKTYTWTLKDGQVWNDGSAVTAADYVATILLWSSKVVGDMGGKNNAGQYFTGYKEFAAGESKEFIGVRLLDEKNFAVTIAKENLPYFYELDLASTYPTKLSFWTDDTVTVVDDGKGAYISDNFTKEAYESKINDARTAVPRITAGPYNLTSYDESSKTAVLDVNPLFKGNYEGQTAKIQTIIYKKVTTETALDELRTGSVDILNAMASGDEINAGLDLVDAGGFSYTSYDRNGYGKLAFVCDFGPTQFVEVRQAIAHLLDRNDFAKAFTGGFGSVVNGPYGTAMWMVQESPELATNLNSYAYSLEDAIKLLEDGGWVYDKDGKDYTSGVRYKKLEDGTLMPLIIEWASSEANAVSELLVVKLQENPDLAAAGIQINQTVMTFTELLNYLYRDGSIDAKYGVPTYSMYNLATGFTPVYDQAQYYTTDPKQIEAGYNNNYIVDEDLYQTAKKMVLVDPSDRDGYRKNFVSFVEKWNELLPDLPLYSNVYHDFYNAKLQNYNPNSIWDLTEALIYSYVQE</sequence>
<dbReference type="SUPFAM" id="SSF53850">
    <property type="entry name" value="Periplasmic binding protein-like II"/>
    <property type="match status" value="1"/>
</dbReference>
<dbReference type="InterPro" id="IPR039424">
    <property type="entry name" value="SBP_5"/>
</dbReference>
<keyword evidence="7" id="KW-1185">Reference proteome</keyword>
<dbReference type="GO" id="GO:1904680">
    <property type="term" value="F:peptide transmembrane transporter activity"/>
    <property type="evidence" value="ECO:0007669"/>
    <property type="project" value="TreeGrafter"/>
</dbReference>
<evidence type="ECO:0000256" key="3">
    <source>
        <dbReference type="ARBA" id="ARBA00022729"/>
    </source>
</evidence>
<evidence type="ECO:0000256" key="4">
    <source>
        <dbReference type="SAM" id="MobiDB-lite"/>
    </source>
</evidence>
<feature type="signal peptide" evidence="5">
    <location>
        <begin position="1"/>
        <end position="24"/>
    </location>
</feature>
<proteinExistence type="inferred from homology"/>
<evidence type="ECO:0000256" key="5">
    <source>
        <dbReference type="SAM" id="SignalP"/>
    </source>
</evidence>
<comment type="similarity">
    <text evidence="1">Belongs to the bacterial solute-binding protein 5 family.</text>
</comment>
<gene>
    <name evidence="6" type="primary">oppA</name>
    <name evidence="6" type="ORF">acsn021_33230</name>
</gene>
<dbReference type="Pfam" id="PF00496">
    <property type="entry name" value="SBP_bac_5"/>
    <property type="match status" value="1"/>
</dbReference>
<dbReference type="PANTHER" id="PTHR30290:SF9">
    <property type="entry name" value="OLIGOPEPTIDE-BINDING PROTEIN APPA"/>
    <property type="match status" value="1"/>
</dbReference>
<feature type="compositionally biased region" description="Low complexity" evidence="4">
    <location>
        <begin position="27"/>
        <end position="57"/>
    </location>
</feature>
<dbReference type="GO" id="GO:0015833">
    <property type="term" value="P:peptide transport"/>
    <property type="evidence" value="ECO:0007669"/>
    <property type="project" value="TreeGrafter"/>
</dbReference>
<feature type="chain" id="PRO_5043870808" evidence="5">
    <location>
        <begin position="25"/>
        <end position="643"/>
    </location>
</feature>
<evidence type="ECO:0000256" key="1">
    <source>
        <dbReference type="ARBA" id="ARBA00005695"/>
    </source>
</evidence>
<evidence type="ECO:0000313" key="7">
    <source>
        <dbReference type="Proteomes" id="UP000515561"/>
    </source>
</evidence>
<feature type="region of interest" description="Disordered" evidence="4">
    <location>
        <begin position="24"/>
        <end position="57"/>
    </location>
</feature>
<dbReference type="PROSITE" id="PS51257">
    <property type="entry name" value="PROKAR_LIPOPROTEIN"/>
    <property type="match status" value="1"/>
</dbReference>
<dbReference type="InterPro" id="IPR000914">
    <property type="entry name" value="SBP_5_dom"/>
</dbReference>
<name>A0A6S6QYP5_9FIRM</name>
<organism evidence="6 7">
    <name type="scientific">Anaerocolumna cellulosilytica</name>
    <dbReference type="NCBI Taxonomy" id="433286"/>
    <lineage>
        <taxon>Bacteria</taxon>
        <taxon>Bacillati</taxon>
        <taxon>Bacillota</taxon>
        <taxon>Clostridia</taxon>
        <taxon>Lachnospirales</taxon>
        <taxon>Lachnospiraceae</taxon>
        <taxon>Anaerocolumna</taxon>
    </lineage>
</organism>
<dbReference type="AlphaFoldDB" id="A0A6S6QYP5"/>
<dbReference type="Gene3D" id="3.10.105.10">
    <property type="entry name" value="Dipeptide-binding Protein, Domain 3"/>
    <property type="match status" value="1"/>
</dbReference>
<accession>A0A6S6QYP5</accession>
<reference evidence="6 7" key="1">
    <citation type="journal article" date="2016" name="Int. J. Syst. Evol. Microbiol.">
        <title>Descriptions of Anaerotaenia torta gen. nov., sp. nov. and Anaerocolumna cellulosilytica gen. nov., sp. nov. isolated from a methanogenic reactor of cattle waste.</title>
        <authorList>
            <person name="Uek A."/>
            <person name="Ohtaki Y."/>
            <person name="Kaku N."/>
            <person name="Ueki K."/>
        </authorList>
    </citation>
    <scope>NUCLEOTIDE SEQUENCE [LARGE SCALE GENOMIC DNA]</scope>
    <source>
        <strain evidence="6 7">SN021</strain>
    </source>
</reference>
<evidence type="ECO:0000313" key="6">
    <source>
        <dbReference type="EMBL" id="BCJ95754.1"/>
    </source>
</evidence>
<keyword evidence="2" id="KW-0813">Transport</keyword>
<dbReference type="EMBL" id="AP023367">
    <property type="protein sequence ID" value="BCJ95754.1"/>
    <property type="molecule type" value="Genomic_DNA"/>
</dbReference>
<evidence type="ECO:0000256" key="2">
    <source>
        <dbReference type="ARBA" id="ARBA00022448"/>
    </source>
</evidence>
<dbReference type="KEGG" id="acel:acsn021_33230"/>
<dbReference type="RefSeq" id="WP_184093724.1">
    <property type="nucleotide sequence ID" value="NZ_AP023367.1"/>
</dbReference>
<dbReference type="Gene3D" id="3.40.190.10">
    <property type="entry name" value="Periplasmic binding protein-like II"/>
    <property type="match status" value="1"/>
</dbReference>